<organism evidence="1 2">
    <name type="scientific">Ataeniobius toweri</name>
    <dbReference type="NCBI Taxonomy" id="208326"/>
    <lineage>
        <taxon>Eukaryota</taxon>
        <taxon>Metazoa</taxon>
        <taxon>Chordata</taxon>
        <taxon>Craniata</taxon>
        <taxon>Vertebrata</taxon>
        <taxon>Euteleostomi</taxon>
        <taxon>Actinopterygii</taxon>
        <taxon>Neopterygii</taxon>
        <taxon>Teleostei</taxon>
        <taxon>Neoteleostei</taxon>
        <taxon>Acanthomorphata</taxon>
        <taxon>Ovalentaria</taxon>
        <taxon>Atherinomorphae</taxon>
        <taxon>Cyprinodontiformes</taxon>
        <taxon>Goodeidae</taxon>
        <taxon>Ataeniobius</taxon>
    </lineage>
</organism>
<comment type="caution">
    <text evidence="1">The sequence shown here is derived from an EMBL/GenBank/DDBJ whole genome shotgun (WGS) entry which is preliminary data.</text>
</comment>
<accession>A0ABU7A7R3</accession>
<dbReference type="EMBL" id="JAHUTI010004983">
    <property type="protein sequence ID" value="MED6234126.1"/>
    <property type="molecule type" value="Genomic_DNA"/>
</dbReference>
<dbReference type="Proteomes" id="UP001345963">
    <property type="component" value="Unassembled WGS sequence"/>
</dbReference>
<sequence length="113" mass="12373">MLLRLPDQTGSVGTPGKVIGYVHTQVPEAGDHVHSCSSDVQERESVLVPSEIHHHLLSVLYVDAEVVFSAPLDQVFHLLSVFGLIIIPLLLCRLRTSLYDSWDVSPSSLTSAE</sequence>
<name>A0ABU7A7R3_9TELE</name>
<reference evidence="1 2" key="1">
    <citation type="submission" date="2021-07" db="EMBL/GenBank/DDBJ databases">
        <authorList>
            <person name="Palmer J.M."/>
        </authorList>
    </citation>
    <scope>NUCLEOTIDE SEQUENCE [LARGE SCALE GENOMIC DNA]</scope>
    <source>
        <strain evidence="1 2">AT_MEX2019</strain>
        <tissue evidence="1">Muscle</tissue>
    </source>
</reference>
<keyword evidence="2" id="KW-1185">Reference proteome</keyword>
<proteinExistence type="predicted"/>
<gene>
    <name evidence="1" type="ORF">ATANTOWER_022705</name>
</gene>
<evidence type="ECO:0000313" key="1">
    <source>
        <dbReference type="EMBL" id="MED6234126.1"/>
    </source>
</evidence>
<protein>
    <submittedName>
        <fullName evidence="1">Uncharacterized protein</fullName>
    </submittedName>
</protein>
<evidence type="ECO:0000313" key="2">
    <source>
        <dbReference type="Proteomes" id="UP001345963"/>
    </source>
</evidence>